<organism evidence="2 3">
    <name type="scientific">Croceitalea dokdonensis DOKDO 023</name>
    <dbReference type="NCBI Taxonomy" id="1300341"/>
    <lineage>
        <taxon>Bacteria</taxon>
        <taxon>Pseudomonadati</taxon>
        <taxon>Bacteroidota</taxon>
        <taxon>Flavobacteriia</taxon>
        <taxon>Flavobacteriales</taxon>
        <taxon>Flavobacteriaceae</taxon>
        <taxon>Croceitalea</taxon>
    </lineage>
</organism>
<evidence type="ECO:0000256" key="1">
    <source>
        <dbReference type="SAM" id="SignalP"/>
    </source>
</evidence>
<dbReference type="Gene3D" id="2.40.160.20">
    <property type="match status" value="1"/>
</dbReference>
<dbReference type="Proteomes" id="UP000050280">
    <property type="component" value="Unassembled WGS sequence"/>
</dbReference>
<reference evidence="2 3" key="1">
    <citation type="submission" date="2015-09" db="EMBL/GenBank/DDBJ databases">
        <title>Genome sequence of the marine flavobacterium Croceitalea dokdonensis DOKDO 023 that contains proton- and sodium-pumping rhodopsins.</title>
        <authorList>
            <person name="Kwon S.-K."/>
            <person name="Lee H.K."/>
            <person name="Kwak M.-J."/>
            <person name="Kim J.F."/>
        </authorList>
    </citation>
    <scope>NUCLEOTIDE SEQUENCE [LARGE SCALE GENOMIC DNA]</scope>
    <source>
        <strain evidence="2 3">DOKDO 023</strain>
    </source>
</reference>
<accession>A0A0P7AT06</accession>
<dbReference type="STRING" id="1300341.I595_2984"/>
<feature type="chain" id="PRO_5006135037" description="Outer membrane protein beta-barrel domain-containing protein" evidence="1">
    <location>
        <begin position="23"/>
        <end position="206"/>
    </location>
</feature>
<keyword evidence="3" id="KW-1185">Reference proteome</keyword>
<keyword evidence="1" id="KW-0732">Signal</keyword>
<feature type="signal peptide" evidence="1">
    <location>
        <begin position="1"/>
        <end position="22"/>
    </location>
</feature>
<name>A0A0P7AT06_9FLAO</name>
<dbReference type="EMBL" id="LDJX01000006">
    <property type="protein sequence ID" value="KPM31005.1"/>
    <property type="molecule type" value="Genomic_DNA"/>
</dbReference>
<dbReference type="SUPFAM" id="SSF56925">
    <property type="entry name" value="OMPA-like"/>
    <property type="match status" value="1"/>
</dbReference>
<evidence type="ECO:0000313" key="3">
    <source>
        <dbReference type="Proteomes" id="UP000050280"/>
    </source>
</evidence>
<sequence>MSLYFKKCSFILWFLVAYPSLGQTTEDTRMADSTKTKVQARWGYIRPLPFGNHFVSSDYDWGGGFEVDFQFRLKSNFLIGVQYQNMEGKVIDEQTLNLFETSKWNRILLTTAYDVFPGNEQLHGYVGMGMGSAILTHQYQIENFKDDAFTLMVNVTLERKLGKAIGLFLSLQQYIDFWNIEAPANQLKDYGTSFLFMPTAGVSLFF</sequence>
<proteinExistence type="predicted"/>
<dbReference type="RefSeq" id="WP_054559977.1">
    <property type="nucleotide sequence ID" value="NZ_LDJX01000006.1"/>
</dbReference>
<evidence type="ECO:0008006" key="4">
    <source>
        <dbReference type="Google" id="ProtNLM"/>
    </source>
</evidence>
<dbReference type="AlphaFoldDB" id="A0A0P7AT06"/>
<protein>
    <recommendedName>
        <fullName evidence="4">Outer membrane protein beta-barrel domain-containing protein</fullName>
    </recommendedName>
</protein>
<evidence type="ECO:0000313" key="2">
    <source>
        <dbReference type="EMBL" id="KPM31005.1"/>
    </source>
</evidence>
<dbReference type="InterPro" id="IPR011250">
    <property type="entry name" value="OMP/PagP_B-barrel"/>
</dbReference>
<gene>
    <name evidence="2" type="ORF">I595_2984</name>
</gene>
<comment type="caution">
    <text evidence="2">The sequence shown here is derived from an EMBL/GenBank/DDBJ whole genome shotgun (WGS) entry which is preliminary data.</text>
</comment>